<dbReference type="CDD" id="cd03386">
    <property type="entry name" value="PAP2_Aur1_like"/>
    <property type="match status" value="1"/>
</dbReference>
<feature type="transmembrane region" description="Helical" evidence="5">
    <location>
        <begin position="150"/>
        <end position="169"/>
    </location>
</feature>
<dbReference type="OrthoDB" id="2566866at2759"/>
<keyword evidence="2 5" id="KW-0812">Transmembrane</keyword>
<evidence type="ECO:0000256" key="3">
    <source>
        <dbReference type="ARBA" id="ARBA00022989"/>
    </source>
</evidence>
<name>A0A6A5X336_9PLEO</name>
<accession>A0A6A5X336</accession>
<feature type="transmembrane region" description="Helical" evidence="5">
    <location>
        <begin position="69"/>
        <end position="89"/>
    </location>
</feature>
<keyword evidence="3 5" id="KW-1133">Transmembrane helix</keyword>
<evidence type="ECO:0000256" key="1">
    <source>
        <dbReference type="ARBA" id="ARBA00004141"/>
    </source>
</evidence>
<feature type="transmembrane region" description="Helical" evidence="5">
    <location>
        <begin position="242"/>
        <end position="263"/>
    </location>
</feature>
<keyword evidence="8" id="KW-1185">Reference proteome</keyword>
<evidence type="ECO:0000256" key="5">
    <source>
        <dbReference type="SAM" id="Phobius"/>
    </source>
</evidence>
<evidence type="ECO:0000313" key="7">
    <source>
        <dbReference type="EMBL" id="KAF2007318.1"/>
    </source>
</evidence>
<dbReference type="EMBL" id="ML977557">
    <property type="protein sequence ID" value="KAF2007318.1"/>
    <property type="molecule type" value="Genomic_DNA"/>
</dbReference>
<dbReference type="InterPro" id="IPR052185">
    <property type="entry name" value="IPC_Synthase-Related"/>
</dbReference>
<gene>
    <name evidence="7" type="ORF">P154DRAFT_117485</name>
</gene>
<evidence type="ECO:0000259" key="6">
    <source>
        <dbReference type="Pfam" id="PF14378"/>
    </source>
</evidence>
<proteinExistence type="predicted"/>
<feature type="transmembrane region" description="Helical" evidence="5">
    <location>
        <begin position="308"/>
        <end position="329"/>
    </location>
</feature>
<dbReference type="PANTHER" id="PTHR31310">
    <property type="match status" value="1"/>
</dbReference>
<evidence type="ECO:0000313" key="8">
    <source>
        <dbReference type="Proteomes" id="UP000799779"/>
    </source>
</evidence>
<reference evidence="7" key="1">
    <citation type="journal article" date="2020" name="Stud. Mycol.">
        <title>101 Dothideomycetes genomes: a test case for predicting lifestyles and emergence of pathogens.</title>
        <authorList>
            <person name="Haridas S."/>
            <person name="Albert R."/>
            <person name="Binder M."/>
            <person name="Bloem J."/>
            <person name="Labutti K."/>
            <person name="Salamov A."/>
            <person name="Andreopoulos B."/>
            <person name="Baker S."/>
            <person name="Barry K."/>
            <person name="Bills G."/>
            <person name="Bluhm B."/>
            <person name="Cannon C."/>
            <person name="Castanera R."/>
            <person name="Culley D."/>
            <person name="Daum C."/>
            <person name="Ezra D."/>
            <person name="Gonzalez J."/>
            <person name="Henrissat B."/>
            <person name="Kuo A."/>
            <person name="Liang C."/>
            <person name="Lipzen A."/>
            <person name="Lutzoni F."/>
            <person name="Magnuson J."/>
            <person name="Mondo S."/>
            <person name="Nolan M."/>
            <person name="Ohm R."/>
            <person name="Pangilinan J."/>
            <person name="Park H.-J."/>
            <person name="Ramirez L."/>
            <person name="Alfaro M."/>
            <person name="Sun H."/>
            <person name="Tritt A."/>
            <person name="Yoshinaga Y."/>
            <person name="Zwiers L.-H."/>
            <person name="Turgeon B."/>
            <person name="Goodwin S."/>
            <person name="Spatafora J."/>
            <person name="Crous P."/>
            <person name="Grigoriev I."/>
        </authorList>
    </citation>
    <scope>NUCLEOTIDE SEQUENCE</scope>
    <source>
        <strain evidence="7">CBS 123094</strain>
    </source>
</reference>
<evidence type="ECO:0000256" key="2">
    <source>
        <dbReference type="ARBA" id="ARBA00022692"/>
    </source>
</evidence>
<dbReference type="AlphaFoldDB" id="A0A6A5X336"/>
<protein>
    <recommendedName>
        <fullName evidence="6">Inositolphosphotransferase Aur1/Ipt1 domain-containing protein</fullName>
    </recommendedName>
</protein>
<dbReference type="Pfam" id="PF14378">
    <property type="entry name" value="PAP2_3"/>
    <property type="match status" value="1"/>
</dbReference>
<feature type="transmembrane region" description="Helical" evidence="5">
    <location>
        <begin position="275"/>
        <end position="296"/>
    </location>
</feature>
<dbReference type="GO" id="GO:0016020">
    <property type="term" value="C:membrane"/>
    <property type="evidence" value="ECO:0007669"/>
    <property type="project" value="UniProtKB-SubCell"/>
</dbReference>
<dbReference type="InterPro" id="IPR026841">
    <property type="entry name" value="Aur1/Ipt1"/>
</dbReference>
<feature type="transmembrane region" description="Helical" evidence="5">
    <location>
        <begin position="181"/>
        <end position="198"/>
    </location>
</feature>
<organism evidence="7 8">
    <name type="scientific">Amniculicola lignicola CBS 123094</name>
    <dbReference type="NCBI Taxonomy" id="1392246"/>
    <lineage>
        <taxon>Eukaryota</taxon>
        <taxon>Fungi</taxon>
        <taxon>Dikarya</taxon>
        <taxon>Ascomycota</taxon>
        <taxon>Pezizomycotina</taxon>
        <taxon>Dothideomycetes</taxon>
        <taxon>Pleosporomycetidae</taxon>
        <taxon>Pleosporales</taxon>
        <taxon>Amniculicolaceae</taxon>
        <taxon>Amniculicola</taxon>
    </lineage>
</organism>
<comment type="subcellular location">
    <subcellularLocation>
        <location evidence="1">Membrane</location>
        <topology evidence="1">Multi-pass membrane protein</topology>
    </subcellularLocation>
</comment>
<evidence type="ECO:0000256" key="4">
    <source>
        <dbReference type="ARBA" id="ARBA00023136"/>
    </source>
</evidence>
<keyword evidence="4 5" id="KW-0472">Membrane</keyword>
<dbReference type="Proteomes" id="UP000799779">
    <property type="component" value="Unassembled WGS sequence"/>
</dbReference>
<feature type="domain" description="Inositolphosphotransferase Aur1/Ipt1" evidence="6">
    <location>
        <begin position="116"/>
        <end position="310"/>
    </location>
</feature>
<dbReference type="PANTHER" id="PTHR31310:SF16">
    <property type="entry name" value="INOSITOLPHOSPHOTRANSFERASE AUR1_IPT1 DOMAIN-CONTAINING PROTEIN"/>
    <property type="match status" value="1"/>
</dbReference>
<sequence>MVSNKDIVEPGSVVLFFTLGTLWNRRRSSKVELPSSPRRLPTHYGSEQGVGLLVIPDNTPSRRNLLSRFVTAFPFLVEIWYWLLIYWVYQLARAYSAYLVHDSSESLKIAERHATSILSLERRLGVDMEKHLQRYILSSSSWIMPLLAKVYYSHIAIGVAFLGYTYRFVPHGTYTKIRRTIAMNNFIAFVILTIYRCAPPRLMPKSYGYIDVLHPHSNATSLTPSSKAEEFSSTSIWNDNHFQLTIAAMPSLHFGTSLFLAVCMIRFSPHPFLRIIAPLWPTAMLLTILATANHWVIDAMVGSFVPYIGWRLSWLFATKLFLAIDGWCFRACRIEKPFIEDDTIVAEDEMTR</sequence>